<sequence>MIRSIAGLGGISVLLFGTFSLLHAIPLHRADGLGSTNTVTCNFTSNLCGWTGTVSGSQWAWTTESVLNIRPPEGYAGYAYVTSKHESWAELRSEPFTLTAPRILSFFILQQKFELSANTVELLLHPPRGSDVVIGSYRNAVSWKYHVLLLCPEAGTTTTQLVFRFKVGSERNLAAVAGVALSENTNPESIRPPPQPDGPVTDGGLSTTTDTLTSESSESLQHRGLLQTCVNTGRAVQLWRR</sequence>
<organism evidence="2 3">
    <name type="scientific">Ramazzottius varieornatus</name>
    <name type="common">Water bear</name>
    <name type="synonym">Tardigrade</name>
    <dbReference type="NCBI Taxonomy" id="947166"/>
    <lineage>
        <taxon>Eukaryota</taxon>
        <taxon>Metazoa</taxon>
        <taxon>Ecdysozoa</taxon>
        <taxon>Tardigrada</taxon>
        <taxon>Eutardigrada</taxon>
        <taxon>Parachela</taxon>
        <taxon>Hypsibioidea</taxon>
        <taxon>Ramazzottiidae</taxon>
        <taxon>Ramazzottius</taxon>
    </lineage>
</organism>
<keyword evidence="3" id="KW-1185">Reference proteome</keyword>
<proteinExistence type="predicted"/>
<feature type="compositionally biased region" description="Low complexity" evidence="1">
    <location>
        <begin position="202"/>
        <end position="219"/>
    </location>
</feature>
<protein>
    <recommendedName>
        <fullName evidence="4">MAM domain-containing protein</fullName>
    </recommendedName>
</protein>
<dbReference type="AlphaFoldDB" id="A0A1D1W1Z4"/>
<evidence type="ECO:0000313" key="3">
    <source>
        <dbReference type="Proteomes" id="UP000186922"/>
    </source>
</evidence>
<reference evidence="2 3" key="1">
    <citation type="journal article" date="2016" name="Nat. Commun.">
        <title>Extremotolerant tardigrade genome and improved radiotolerance of human cultured cells by tardigrade-unique protein.</title>
        <authorList>
            <person name="Hashimoto T."/>
            <person name="Horikawa D.D."/>
            <person name="Saito Y."/>
            <person name="Kuwahara H."/>
            <person name="Kozuka-Hata H."/>
            <person name="Shin-I T."/>
            <person name="Minakuchi Y."/>
            <person name="Ohishi K."/>
            <person name="Motoyama A."/>
            <person name="Aizu T."/>
            <person name="Enomoto A."/>
            <person name="Kondo K."/>
            <person name="Tanaka S."/>
            <person name="Hara Y."/>
            <person name="Koshikawa S."/>
            <person name="Sagara H."/>
            <person name="Miura T."/>
            <person name="Yokobori S."/>
            <person name="Miyagawa K."/>
            <person name="Suzuki Y."/>
            <person name="Kubo T."/>
            <person name="Oyama M."/>
            <person name="Kohara Y."/>
            <person name="Fujiyama A."/>
            <person name="Arakawa K."/>
            <person name="Katayama T."/>
            <person name="Toyoda A."/>
            <person name="Kunieda T."/>
        </authorList>
    </citation>
    <scope>NUCLEOTIDE SEQUENCE [LARGE SCALE GENOMIC DNA]</scope>
    <source>
        <strain evidence="2 3">YOKOZUNA-1</strain>
    </source>
</reference>
<gene>
    <name evidence="2" type="primary">RvY_17399-1</name>
    <name evidence="2" type="synonym">RvY_17399.1</name>
    <name evidence="2" type="ORF">RvY_17399</name>
</gene>
<dbReference type="EMBL" id="BDGG01000015">
    <property type="protein sequence ID" value="GAV07580.1"/>
    <property type="molecule type" value="Genomic_DNA"/>
</dbReference>
<dbReference type="Gene3D" id="2.60.120.200">
    <property type="match status" value="1"/>
</dbReference>
<evidence type="ECO:0000313" key="2">
    <source>
        <dbReference type="EMBL" id="GAV07580.1"/>
    </source>
</evidence>
<evidence type="ECO:0008006" key="4">
    <source>
        <dbReference type="Google" id="ProtNLM"/>
    </source>
</evidence>
<comment type="caution">
    <text evidence="2">The sequence shown here is derived from an EMBL/GenBank/DDBJ whole genome shotgun (WGS) entry which is preliminary data.</text>
</comment>
<dbReference type="InterPro" id="IPR013320">
    <property type="entry name" value="ConA-like_dom_sf"/>
</dbReference>
<feature type="region of interest" description="Disordered" evidence="1">
    <location>
        <begin position="184"/>
        <end position="220"/>
    </location>
</feature>
<accession>A0A1D1W1Z4</accession>
<evidence type="ECO:0000256" key="1">
    <source>
        <dbReference type="SAM" id="MobiDB-lite"/>
    </source>
</evidence>
<dbReference type="Proteomes" id="UP000186922">
    <property type="component" value="Unassembled WGS sequence"/>
</dbReference>
<name>A0A1D1W1Z4_RAMVA</name>
<dbReference type="SUPFAM" id="SSF49899">
    <property type="entry name" value="Concanavalin A-like lectins/glucanases"/>
    <property type="match status" value="1"/>
</dbReference>